<dbReference type="Proteomes" id="UP000634136">
    <property type="component" value="Unassembled WGS sequence"/>
</dbReference>
<organism evidence="3 4">
    <name type="scientific">Senna tora</name>
    <dbReference type="NCBI Taxonomy" id="362788"/>
    <lineage>
        <taxon>Eukaryota</taxon>
        <taxon>Viridiplantae</taxon>
        <taxon>Streptophyta</taxon>
        <taxon>Embryophyta</taxon>
        <taxon>Tracheophyta</taxon>
        <taxon>Spermatophyta</taxon>
        <taxon>Magnoliopsida</taxon>
        <taxon>eudicotyledons</taxon>
        <taxon>Gunneridae</taxon>
        <taxon>Pentapetalae</taxon>
        <taxon>rosids</taxon>
        <taxon>fabids</taxon>
        <taxon>Fabales</taxon>
        <taxon>Fabaceae</taxon>
        <taxon>Caesalpinioideae</taxon>
        <taxon>Cassia clade</taxon>
        <taxon>Senna</taxon>
    </lineage>
</organism>
<dbReference type="InterPro" id="IPR008700">
    <property type="entry name" value="TypeIII_avirulence_cleave"/>
</dbReference>
<dbReference type="Pfam" id="PF05627">
    <property type="entry name" value="AvrRpt-cleavage"/>
    <property type="match status" value="1"/>
</dbReference>
<evidence type="ECO:0000313" key="4">
    <source>
        <dbReference type="Proteomes" id="UP000634136"/>
    </source>
</evidence>
<dbReference type="EMBL" id="JAAIUW010000012">
    <property type="protein sequence ID" value="KAF7805996.1"/>
    <property type="molecule type" value="Genomic_DNA"/>
</dbReference>
<dbReference type="PANTHER" id="PTHR33159:SF47">
    <property type="entry name" value="RIN4 PATHOGENIC TYPE III EFFECTOR AVIRULENCE FACTOR AVR CLEAVAGE SITE DOMAIN-CONTAINING PROTEIN"/>
    <property type="match status" value="1"/>
</dbReference>
<dbReference type="InterPro" id="IPR040387">
    <property type="entry name" value="RIN4/NOI4"/>
</dbReference>
<feature type="domain" description="RIN4 pathogenic type III effector avirulence factor Avr cleavage site" evidence="2">
    <location>
        <begin position="29"/>
        <end position="62"/>
    </location>
</feature>
<feature type="region of interest" description="Disordered" evidence="1">
    <location>
        <begin position="1"/>
        <end position="22"/>
    </location>
</feature>
<gene>
    <name evidence="3" type="ORF">G2W53_038157</name>
</gene>
<feature type="compositionally biased region" description="Basic and acidic residues" evidence="1">
    <location>
        <begin position="1"/>
        <end position="11"/>
    </location>
</feature>
<dbReference type="GO" id="GO:0005886">
    <property type="term" value="C:plasma membrane"/>
    <property type="evidence" value="ECO:0007669"/>
    <property type="project" value="TreeGrafter"/>
</dbReference>
<feature type="region of interest" description="Disordered" evidence="1">
    <location>
        <begin position="58"/>
        <end position="85"/>
    </location>
</feature>
<comment type="caution">
    <text evidence="3">The sequence shown here is derived from an EMBL/GenBank/DDBJ whole genome shotgun (WGS) entry which is preliminary data.</text>
</comment>
<proteinExistence type="predicted"/>
<evidence type="ECO:0000256" key="1">
    <source>
        <dbReference type="SAM" id="MobiDB-lite"/>
    </source>
</evidence>
<dbReference type="PANTHER" id="PTHR33159">
    <property type="entry name" value="RPM1-INTERACTING PROTEIN 4 (RIN4) FAMILY PROTEIN"/>
    <property type="match status" value="1"/>
</dbReference>
<accession>A0A834SM10</accession>
<sequence>MSVEEKAEVLRRLGLRQPPPTRTFLKKDKARALPKFGEWDVNNPASAEGFSVIFKRARDEKKKSKKSTTKNLVTPRRYDPTMYGEDSHYDSHPRFLRKDRTYDPDECGCVKSCTVPFVVWIVVIQIWWRKEWFTVMVFFLGNFLWG</sequence>
<name>A0A834SM10_9FABA</name>
<evidence type="ECO:0000313" key="3">
    <source>
        <dbReference type="EMBL" id="KAF7805996.1"/>
    </source>
</evidence>
<keyword evidence="4" id="KW-1185">Reference proteome</keyword>
<evidence type="ECO:0000259" key="2">
    <source>
        <dbReference type="Pfam" id="PF05627"/>
    </source>
</evidence>
<dbReference type="AlphaFoldDB" id="A0A834SM10"/>
<protein>
    <submittedName>
        <fullName evidence="3">RPM1-interacting protein 4-like</fullName>
    </submittedName>
</protein>
<reference evidence="3" key="1">
    <citation type="submission" date="2020-09" db="EMBL/GenBank/DDBJ databases">
        <title>Genome-Enabled Discovery of Anthraquinone Biosynthesis in Senna tora.</title>
        <authorList>
            <person name="Kang S.-H."/>
            <person name="Pandey R.P."/>
            <person name="Lee C.-M."/>
            <person name="Sim J.-S."/>
            <person name="Jeong J.-T."/>
            <person name="Choi B.-S."/>
            <person name="Jung M."/>
            <person name="Ginzburg D."/>
            <person name="Zhao K."/>
            <person name="Won S.Y."/>
            <person name="Oh T.-J."/>
            <person name="Yu Y."/>
            <person name="Kim N.-H."/>
            <person name="Lee O.R."/>
            <person name="Lee T.-H."/>
            <person name="Bashyal P."/>
            <person name="Kim T.-S."/>
            <person name="Lee W.-H."/>
            <person name="Kawkins C."/>
            <person name="Kim C.-K."/>
            <person name="Kim J.S."/>
            <person name="Ahn B.O."/>
            <person name="Rhee S.Y."/>
            <person name="Sohng J.K."/>
        </authorList>
    </citation>
    <scope>NUCLEOTIDE SEQUENCE</scope>
    <source>
        <tissue evidence="3">Leaf</tissue>
    </source>
</reference>